<feature type="region of interest" description="Disordered" evidence="1">
    <location>
        <begin position="241"/>
        <end position="265"/>
    </location>
</feature>
<sequence length="314" mass="34249">MLEDQPQENNIKPSFFSRPPQYPLEVNSVYRPKFSNLMTDKPFTKPFYARDDRRSVEKISVATKDGDSIPMAGTCNATEQKLSSSIGCDAKFPSFTSSGGSRCSGGDNSLDGDVGIDVSVDLQPSECARGPIDSQPILISENAKTPDYLDQKFVPLIETDKLSEPDMHPSNDPTTSQAAESNDLCVTNNVTLSIMELPSSVYVPPSYTIPPVILSNNVAAFSSSSVESLVTPMLTPQVFLQGQQQQHPRKQFPTSKNKNPNSIPPVFQENGLYGVSLPQNGASKEYYVMVHVEAGATFSIRTGDQEQQIPGNFL</sequence>
<dbReference type="AlphaFoldDB" id="A0A0R3WSV5"/>
<evidence type="ECO:0000313" key="2">
    <source>
        <dbReference type="EMBL" id="VDM23501.1"/>
    </source>
</evidence>
<organism evidence="4">
    <name type="scientific">Hydatigena taeniaeformis</name>
    <name type="common">Feline tapeworm</name>
    <name type="synonym">Taenia taeniaeformis</name>
    <dbReference type="NCBI Taxonomy" id="6205"/>
    <lineage>
        <taxon>Eukaryota</taxon>
        <taxon>Metazoa</taxon>
        <taxon>Spiralia</taxon>
        <taxon>Lophotrochozoa</taxon>
        <taxon>Platyhelminthes</taxon>
        <taxon>Cestoda</taxon>
        <taxon>Eucestoda</taxon>
        <taxon>Cyclophyllidea</taxon>
        <taxon>Taeniidae</taxon>
        <taxon>Hydatigera</taxon>
    </lineage>
</organism>
<protein>
    <submittedName>
        <fullName evidence="4">SH2 domain-containing protein</fullName>
    </submittedName>
</protein>
<accession>A0A0R3WSV5</accession>
<feature type="region of interest" description="Disordered" evidence="1">
    <location>
        <begin position="162"/>
        <end position="181"/>
    </location>
</feature>
<name>A0A0R3WSV5_HYDTA</name>
<keyword evidence="3" id="KW-1185">Reference proteome</keyword>
<dbReference type="Proteomes" id="UP000274429">
    <property type="component" value="Unassembled WGS sequence"/>
</dbReference>
<reference evidence="2 3" key="2">
    <citation type="submission" date="2018-11" db="EMBL/GenBank/DDBJ databases">
        <authorList>
            <consortium name="Pathogen Informatics"/>
        </authorList>
    </citation>
    <scope>NUCLEOTIDE SEQUENCE [LARGE SCALE GENOMIC DNA]</scope>
</reference>
<gene>
    <name evidence="2" type="ORF">TTAC_LOCUS3831</name>
</gene>
<feature type="compositionally biased region" description="Polar residues" evidence="1">
    <location>
        <begin position="171"/>
        <end position="181"/>
    </location>
</feature>
<dbReference type="OrthoDB" id="6282264at2759"/>
<evidence type="ECO:0000256" key="1">
    <source>
        <dbReference type="SAM" id="MobiDB-lite"/>
    </source>
</evidence>
<feature type="region of interest" description="Disordered" evidence="1">
    <location>
        <begin position="1"/>
        <end position="22"/>
    </location>
</feature>
<reference evidence="4" key="1">
    <citation type="submission" date="2017-02" db="UniProtKB">
        <authorList>
            <consortium name="WormBaseParasite"/>
        </authorList>
    </citation>
    <scope>IDENTIFICATION</scope>
</reference>
<evidence type="ECO:0000313" key="4">
    <source>
        <dbReference type="WBParaSite" id="TTAC_0000384501-mRNA-1"/>
    </source>
</evidence>
<evidence type="ECO:0000313" key="3">
    <source>
        <dbReference type="Proteomes" id="UP000274429"/>
    </source>
</evidence>
<dbReference type="STRING" id="6205.A0A0R3WSV5"/>
<dbReference type="WBParaSite" id="TTAC_0000384501-mRNA-1">
    <property type="protein sequence ID" value="TTAC_0000384501-mRNA-1"/>
    <property type="gene ID" value="TTAC_0000384501"/>
</dbReference>
<dbReference type="EMBL" id="UYWX01003121">
    <property type="protein sequence ID" value="VDM23501.1"/>
    <property type="molecule type" value="Genomic_DNA"/>
</dbReference>
<feature type="compositionally biased region" description="Polar residues" evidence="1">
    <location>
        <begin position="241"/>
        <end position="261"/>
    </location>
</feature>
<proteinExistence type="predicted"/>